<evidence type="ECO:0000313" key="1">
    <source>
        <dbReference type="EMBL" id="BAY59329.1"/>
    </source>
</evidence>
<geneLocation type="plasmid" evidence="1">
    <name>plasmid1</name>
</geneLocation>
<organism evidence="1 2">
    <name type="scientific">Leptolyngbya boryana NIES-2135</name>
    <dbReference type="NCBI Taxonomy" id="1973484"/>
    <lineage>
        <taxon>Bacteria</taxon>
        <taxon>Bacillati</taxon>
        <taxon>Cyanobacteriota</taxon>
        <taxon>Cyanophyceae</taxon>
        <taxon>Leptolyngbyales</taxon>
        <taxon>Leptolyngbyaceae</taxon>
        <taxon>Leptolyngbya group</taxon>
        <taxon>Leptolyngbya</taxon>
    </lineage>
</organism>
<keyword evidence="1" id="KW-0614">Plasmid</keyword>
<evidence type="ECO:0000313" key="2">
    <source>
        <dbReference type="Proteomes" id="UP000217895"/>
    </source>
</evidence>
<sequence length="88" mass="9949">MPAYDSTDQALVIHQVSLIRTLSIRFDGVEVYRIVDGVVEDERKLNPAYQPYNITIQTDARDEPIVFVWDATQNISVNSLSHIAIVGF</sequence>
<accession>A0A1Z4JRI0</accession>
<keyword evidence="2" id="KW-1185">Reference proteome</keyword>
<reference evidence="1 2" key="1">
    <citation type="submission" date="2017-06" db="EMBL/GenBank/DDBJ databases">
        <title>Genome sequencing of cyanobaciteial culture collection at National Institute for Environmental Studies (NIES).</title>
        <authorList>
            <person name="Hirose Y."/>
            <person name="Shimura Y."/>
            <person name="Fujisawa T."/>
            <person name="Nakamura Y."/>
            <person name="Kawachi M."/>
        </authorList>
    </citation>
    <scope>NUCLEOTIDE SEQUENCE [LARGE SCALE GENOMIC DNA]</scope>
    <source>
        <strain evidence="1 2">NIES-2135</strain>
        <plasmid evidence="2">Plasmid Plasmid1 dna</plasmid>
    </source>
</reference>
<dbReference type="Proteomes" id="UP000217895">
    <property type="component" value="Plasmid Plasmid1 dna"/>
</dbReference>
<name>A0A1Z4JRI0_LEPBY</name>
<protein>
    <submittedName>
        <fullName evidence="1">Uncharacterized protein</fullName>
    </submittedName>
</protein>
<dbReference type="EMBL" id="AP018204">
    <property type="protein sequence ID" value="BAY59329.1"/>
    <property type="molecule type" value="Genomic_DNA"/>
</dbReference>
<gene>
    <name evidence="1" type="ORF">NIES2135_62060</name>
</gene>
<dbReference type="AlphaFoldDB" id="A0A1Z4JRI0"/>
<proteinExistence type="predicted"/>